<dbReference type="Proteomes" id="UP000586976">
    <property type="component" value="Unassembled WGS sequence"/>
</dbReference>
<feature type="region of interest" description="Disordered" evidence="1">
    <location>
        <begin position="117"/>
        <end position="137"/>
    </location>
</feature>
<evidence type="ECO:0000313" key="4">
    <source>
        <dbReference type="Proteomes" id="UP000586976"/>
    </source>
</evidence>
<accession>A0A7W2CY09</accession>
<keyword evidence="2" id="KW-1133">Transmembrane helix</keyword>
<feature type="region of interest" description="Disordered" evidence="1">
    <location>
        <begin position="82"/>
        <end position="102"/>
    </location>
</feature>
<reference evidence="3 4" key="1">
    <citation type="submission" date="2020-07" db="EMBL/GenBank/DDBJ databases">
        <title>Streptomyces isolated from Indian soil.</title>
        <authorList>
            <person name="Mandal S."/>
            <person name="Maiti P.K."/>
        </authorList>
    </citation>
    <scope>NUCLEOTIDE SEQUENCE [LARGE SCALE GENOMIC DNA]</scope>
    <source>
        <strain evidence="3 4">PSKA54</strain>
    </source>
</reference>
<feature type="region of interest" description="Disordered" evidence="1">
    <location>
        <begin position="269"/>
        <end position="292"/>
    </location>
</feature>
<keyword evidence="2" id="KW-0472">Membrane</keyword>
<feature type="transmembrane region" description="Helical" evidence="2">
    <location>
        <begin position="52"/>
        <end position="74"/>
    </location>
</feature>
<keyword evidence="4" id="KW-1185">Reference proteome</keyword>
<evidence type="ECO:0000256" key="2">
    <source>
        <dbReference type="SAM" id="Phobius"/>
    </source>
</evidence>
<comment type="caution">
    <text evidence="3">The sequence shown here is derived from an EMBL/GenBank/DDBJ whole genome shotgun (WGS) entry which is preliminary data.</text>
</comment>
<proteinExistence type="predicted"/>
<dbReference type="EMBL" id="JACEQY010000005">
    <property type="protein sequence ID" value="MBA4861184.1"/>
    <property type="molecule type" value="Genomic_DNA"/>
</dbReference>
<name>A0A7W2CY09_9ACTN</name>
<evidence type="ECO:0000313" key="3">
    <source>
        <dbReference type="EMBL" id="MBA4861184.1"/>
    </source>
</evidence>
<dbReference type="RefSeq" id="WP_181863239.1">
    <property type="nucleotide sequence ID" value="NZ_JACEQY010000005.1"/>
</dbReference>
<protein>
    <submittedName>
        <fullName evidence="3">Uncharacterized protein</fullName>
    </submittedName>
</protein>
<gene>
    <name evidence="3" type="ORF">H1V43_07260</name>
</gene>
<dbReference type="AlphaFoldDB" id="A0A7W2CY09"/>
<feature type="compositionally biased region" description="Low complexity" evidence="1">
    <location>
        <begin position="275"/>
        <end position="288"/>
    </location>
</feature>
<sequence>MPVEDHKEHDDHFEDRLGEALRHAGGGFETDRSTLATAGAARGRRLLLRRRAAVAGGVAAVALVGVGGTLLVPWGGDEDGRQSVAAGRAAPPRPAEDDGEVSGADLVRTLKKLLPAGKFSEEQGRGTGEGGDEAPPMPYAQVVYDDGEGGAAVGVSLNRIQPGSEQAREWTECPDKRLVSYDTCTASTLSDGSGLLLFQGYEYPDRRVDTKHWYASLVTPQGHHITVNEWNAEAEKDAPVTREEPPLTTAQLKDVVTAAAWRTAVDAMPEDPGYSITPKPSTSTSAPPGADVASVGTTLASLLPEKMKVTAKGGQEPDYAYVVVDDGKGESMVQINVQSNMGEALSGHMAGAEELQDGTLLLTREAPDEKGRAGVVVRTVDVLRPNGDRVVIMASNAAGLQGGATREAPALTIEQLKKIATSEKWQEGR</sequence>
<keyword evidence="2" id="KW-0812">Transmembrane</keyword>
<evidence type="ECO:0000256" key="1">
    <source>
        <dbReference type="SAM" id="MobiDB-lite"/>
    </source>
</evidence>
<organism evidence="3 4">
    <name type="scientific">Streptomyces himalayensis subsp. aureolus</name>
    <dbReference type="NCBI Taxonomy" id="2758039"/>
    <lineage>
        <taxon>Bacteria</taxon>
        <taxon>Bacillati</taxon>
        <taxon>Actinomycetota</taxon>
        <taxon>Actinomycetes</taxon>
        <taxon>Kitasatosporales</taxon>
        <taxon>Streptomycetaceae</taxon>
        <taxon>Streptomyces</taxon>
        <taxon>Streptomyces himalayensis</taxon>
    </lineage>
</organism>